<organism evidence="1 2">
    <name type="scientific">Microvirga flocculans</name>
    <dbReference type="NCBI Taxonomy" id="217168"/>
    <lineage>
        <taxon>Bacteria</taxon>
        <taxon>Pseudomonadati</taxon>
        <taxon>Pseudomonadota</taxon>
        <taxon>Alphaproteobacteria</taxon>
        <taxon>Hyphomicrobiales</taxon>
        <taxon>Methylobacteriaceae</taxon>
        <taxon>Microvirga</taxon>
    </lineage>
</organism>
<protein>
    <submittedName>
        <fullName evidence="1">Putative phosphonate metabolism protein</fullName>
    </submittedName>
</protein>
<reference evidence="1 2" key="1">
    <citation type="submission" date="2020-08" db="EMBL/GenBank/DDBJ databases">
        <title>Genomic Encyclopedia of Type Strains, Phase IV (KMG-IV): sequencing the most valuable type-strain genomes for metagenomic binning, comparative biology and taxonomic classification.</title>
        <authorList>
            <person name="Goeker M."/>
        </authorList>
    </citation>
    <scope>NUCLEOTIDE SEQUENCE [LARGE SCALE GENOMIC DNA]</scope>
    <source>
        <strain evidence="1 2">DSM 15743</strain>
    </source>
</reference>
<accession>A0A7W6IBM8</accession>
<keyword evidence="2" id="KW-1185">Reference proteome</keyword>
<sequence>MPLPRYALYFTPRPGSELARLGAAVLGYDCHTGAAVEQPMLPEIAPDELHSCTADPRRYGFHGTLKAPFTLAEGCTLDALKNALRAFAAEWPAFDAGTVSPRRLGRFIAFTPDAPSANLQILAAECVAAFDRFRAPLSDADRQRRAPQGLSPRQKALLERWGYPYVFDQFRFHMTLSGALPEERLDAWRDGLARFAGTQPLVIDALTLLAQPSPDARFRVVARYDLGGQP</sequence>
<dbReference type="PIRSF" id="PIRSF033328">
    <property type="entry name" value="Phest_Mll4975"/>
    <property type="match status" value="1"/>
</dbReference>
<comment type="caution">
    <text evidence="1">The sequence shown here is derived from an EMBL/GenBank/DDBJ whole genome shotgun (WGS) entry which is preliminary data.</text>
</comment>
<gene>
    <name evidence="1" type="ORF">GGR34_000108</name>
</gene>
<dbReference type="NCBIfam" id="TIGR03223">
    <property type="entry name" value="Phn_opern_protn"/>
    <property type="match status" value="1"/>
</dbReference>
<dbReference type="Gene3D" id="3.90.1140.10">
    <property type="entry name" value="Cyclic phosphodiesterase"/>
    <property type="match status" value="1"/>
</dbReference>
<dbReference type="Pfam" id="PF06299">
    <property type="entry name" value="DUF1045"/>
    <property type="match status" value="1"/>
</dbReference>
<evidence type="ECO:0000313" key="1">
    <source>
        <dbReference type="EMBL" id="MBB4038479.1"/>
    </source>
</evidence>
<evidence type="ECO:0000313" key="2">
    <source>
        <dbReference type="Proteomes" id="UP000519439"/>
    </source>
</evidence>
<name>A0A7W6IBM8_9HYPH</name>
<dbReference type="EMBL" id="JACIDC010000001">
    <property type="protein sequence ID" value="MBB4038479.1"/>
    <property type="molecule type" value="Genomic_DNA"/>
</dbReference>
<dbReference type="AlphaFoldDB" id="A0A7W6IBM8"/>
<dbReference type="InterPro" id="IPR009389">
    <property type="entry name" value="DUF1045"/>
</dbReference>
<dbReference type="RefSeq" id="WP_027314713.1">
    <property type="nucleotide sequence ID" value="NZ_JACIDC010000001.1"/>
</dbReference>
<proteinExistence type="predicted"/>
<dbReference type="Proteomes" id="UP000519439">
    <property type="component" value="Unassembled WGS sequence"/>
</dbReference>